<dbReference type="EMBL" id="CP106753">
    <property type="protein sequence ID" value="UXY17260.1"/>
    <property type="molecule type" value="Genomic_DNA"/>
</dbReference>
<dbReference type="Proteomes" id="UP001061302">
    <property type="component" value="Chromosome"/>
</dbReference>
<evidence type="ECO:0000313" key="3">
    <source>
        <dbReference type="Proteomes" id="UP001061302"/>
    </source>
</evidence>
<feature type="region of interest" description="Disordered" evidence="1">
    <location>
        <begin position="150"/>
        <end position="192"/>
    </location>
</feature>
<organism evidence="2 3">
    <name type="scientific">Chitiniphilus purpureus</name>
    <dbReference type="NCBI Taxonomy" id="2981137"/>
    <lineage>
        <taxon>Bacteria</taxon>
        <taxon>Pseudomonadati</taxon>
        <taxon>Pseudomonadota</taxon>
        <taxon>Betaproteobacteria</taxon>
        <taxon>Neisseriales</taxon>
        <taxon>Chitinibacteraceae</taxon>
        <taxon>Chitiniphilus</taxon>
    </lineage>
</organism>
<feature type="region of interest" description="Disordered" evidence="1">
    <location>
        <begin position="1"/>
        <end position="23"/>
    </location>
</feature>
<evidence type="ECO:0000313" key="2">
    <source>
        <dbReference type="EMBL" id="UXY17260.1"/>
    </source>
</evidence>
<proteinExistence type="predicted"/>
<name>A0ABY6DSA6_9NEIS</name>
<feature type="compositionally biased region" description="Basic residues" evidence="1">
    <location>
        <begin position="1"/>
        <end position="11"/>
    </location>
</feature>
<gene>
    <name evidence="2" type="ORF">N8I74_09700</name>
</gene>
<keyword evidence="3" id="KW-1185">Reference proteome</keyword>
<evidence type="ECO:0000256" key="1">
    <source>
        <dbReference type="SAM" id="MobiDB-lite"/>
    </source>
</evidence>
<protein>
    <submittedName>
        <fullName evidence="2">Uncharacterized protein</fullName>
    </submittedName>
</protein>
<dbReference type="RefSeq" id="WP_263126691.1">
    <property type="nucleotide sequence ID" value="NZ_CP106753.1"/>
</dbReference>
<accession>A0ABY6DSA6</accession>
<reference evidence="2" key="1">
    <citation type="submission" date="2022-10" db="EMBL/GenBank/DDBJ databases">
        <title>Chitiniphilus purpureus sp. nov., a novel chitin-degrading bacterium isolated from crawfish pond sediment.</title>
        <authorList>
            <person name="Li K."/>
        </authorList>
    </citation>
    <scope>NUCLEOTIDE SEQUENCE</scope>
    <source>
        <strain evidence="2">CD1</strain>
    </source>
</reference>
<sequence length="381" mass="41105">MSSSSSHKRKAMSSTPAMPVKKRAATSLTLSDVALPATPPVQATTPLNGVPFRKALDKVSQDGHGTVQLKASFPGRYKSEGTAKTLSQSINAVYQPKEQVRTSSSNTWTQGMLTNFGSETVWKDILPSTLDTDSAQKHGRAIKATMGHPVKESDLGNFTAPNTRKITRGDNAGKTSNLSPSQKHAHNEAQAKRQANNFISPAATSFVEDLTGASAVNTAFTGSAVRASFLRAKLLLDNDPSTRGKDDKALLRNFNGYLLQNLPQLKKDGASNLADTVTRELGSGNSSTADNYQQQVLKLHTQLDKAIGHTFDRKRAAVQAKWEKYTGPKSMSDRDAGNRIAQKFGDWWGKAAKAGTLDHVDAPVDYADHKRAKYGVGKIPT</sequence>
<feature type="compositionally biased region" description="Polar residues" evidence="1">
    <location>
        <begin position="173"/>
        <end position="182"/>
    </location>
</feature>